<keyword evidence="1" id="KW-0472">Membrane</keyword>
<reference evidence="3" key="1">
    <citation type="submission" date="2015-08" db="UniProtKB">
        <authorList>
            <consortium name="WormBaseParasite"/>
        </authorList>
    </citation>
    <scope>IDENTIFICATION</scope>
</reference>
<name>A0A0K0E029_STRER</name>
<evidence type="ECO:0000313" key="2">
    <source>
        <dbReference type="Proteomes" id="UP000035681"/>
    </source>
</evidence>
<evidence type="ECO:0000256" key="1">
    <source>
        <dbReference type="SAM" id="Phobius"/>
    </source>
</evidence>
<feature type="transmembrane region" description="Helical" evidence="1">
    <location>
        <begin position="163"/>
        <end position="184"/>
    </location>
</feature>
<proteinExistence type="predicted"/>
<keyword evidence="1" id="KW-1133">Transmembrane helix</keyword>
<keyword evidence="1" id="KW-0812">Transmembrane</keyword>
<keyword evidence="2" id="KW-1185">Reference proteome</keyword>
<dbReference type="WBParaSite" id="SSTP_0000284600.1">
    <property type="protein sequence ID" value="SSTP_0000284600.1"/>
    <property type="gene ID" value="SSTP_0000284600"/>
</dbReference>
<dbReference type="Proteomes" id="UP000035681">
    <property type="component" value="Unplaced"/>
</dbReference>
<feature type="transmembrane region" description="Helical" evidence="1">
    <location>
        <begin position="128"/>
        <end position="151"/>
    </location>
</feature>
<protein>
    <submittedName>
        <fullName evidence="3">Transmembrane channel-like protein</fullName>
    </submittedName>
</protein>
<dbReference type="AlphaFoldDB" id="A0A0K0E029"/>
<sequence length="263" mass="30822">MEKKCIKATKEKRILVTHPSLYYNDTTDLRKHSTETLKRLTLVSQRLKQEVENKYWSEMYGDRILFIIRLGSMILMLLIIGLIVTGKGSISLNNNEKETIYIWLSFEKWLSPEDYNLPEKFVNLNVGWQYLCVLSIIIILILQVYFTYLHLKKIQHCLRVCKLIHSGCCFTLFFLFFVEGFFSFCPWINFNFESVKIVNEIPGDNHFQDTSCSIGGWFLAAQLLLAVSLLMCFEFFIILNIGSTDIHWNDRRLVNIKFQGTTV</sequence>
<organism evidence="3">
    <name type="scientific">Strongyloides stercoralis</name>
    <name type="common">Threadworm</name>
    <dbReference type="NCBI Taxonomy" id="6248"/>
    <lineage>
        <taxon>Eukaryota</taxon>
        <taxon>Metazoa</taxon>
        <taxon>Ecdysozoa</taxon>
        <taxon>Nematoda</taxon>
        <taxon>Chromadorea</taxon>
        <taxon>Rhabditida</taxon>
        <taxon>Tylenchina</taxon>
        <taxon>Panagrolaimomorpha</taxon>
        <taxon>Strongyloidoidea</taxon>
        <taxon>Strongyloididae</taxon>
        <taxon>Strongyloides</taxon>
    </lineage>
</organism>
<dbReference type="WBParaSite" id="TCONS_00001418.p1">
    <property type="protein sequence ID" value="TCONS_00001418.p1"/>
    <property type="gene ID" value="XLOC_001305"/>
</dbReference>
<evidence type="ECO:0000313" key="3">
    <source>
        <dbReference type="WBParaSite" id="SSTP_0000284600.1"/>
    </source>
</evidence>
<feature type="transmembrane region" description="Helical" evidence="1">
    <location>
        <begin position="217"/>
        <end position="242"/>
    </location>
</feature>
<accession>A0A0K0E029</accession>
<feature type="transmembrane region" description="Helical" evidence="1">
    <location>
        <begin position="64"/>
        <end position="84"/>
    </location>
</feature>